<dbReference type="Pfam" id="PF04931">
    <property type="entry name" value="DNA_pol_phi"/>
    <property type="match status" value="1"/>
</dbReference>
<feature type="coiled-coil region" evidence="3">
    <location>
        <begin position="131"/>
        <end position="158"/>
    </location>
</feature>
<accession>A0AA88HPD5</accession>
<keyword evidence="2" id="KW-0539">Nucleus</keyword>
<evidence type="ECO:0000256" key="3">
    <source>
        <dbReference type="SAM" id="Coils"/>
    </source>
</evidence>
<dbReference type="PANTHER" id="PTHR13213:SF2">
    <property type="entry name" value="MYB-BINDING PROTEIN 1A"/>
    <property type="match status" value="1"/>
</dbReference>
<evidence type="ECO:0000256" key="2">
    <source>
        <dbReference type="ARBA" id="ARBA00023242"/>
    </source>
</evidence>
<comment type="caution">
    <text evidence="5">The sequence shown here is derived from an EMBL/GenBank/DDBJ whole genome shotgun (WGS) entry which is preliminary data.</text>
</comment>
<name>A0AA88HPD5_ARTSF</name>
<keyword evidence="3" id="KW-0175">Coiled coil</keyword>
<protein>
    <submittedName>
        <fullName evidence="5">Uncharacterized protein</fullName>
    </submittedName>
</protein>
<dbReference type="GO" id="GO:0003714">
    <property type="term" value="F:transcription corepressor activity"/>
    <property type="evidence" value="ECO:0007669"/>
    <property type="project" value="TreeGrafter"/>
</dbReference>
<dbReference type="PANTHER" id="PTHR13213">
    <property type="entry name" value="MYB-BINDING PROTEIN 1A FAMILY MEMBER"/>
    <property type="match status" value="1"/>
</dbReference>
<feature type="compositionally biased region" description="Basic residues" evidence="4">
    <location>
        <begin position="656"/>
        <end position="671"/>
    </location>
</feature>
<keyword evidence="6" id="KW-1185">Reference proteome</keyword>
<organism evidence="5 6">
    <name type="scientific">Artemia franciscana</name>
    <name type="common">Brine shrimp</name>
    <name type="synonym">Artemia sanfranciscana</name>
    <dbReference type="NCBI Taxonomy" id="6661"/>
    <lineage>
        <taxon>Eukaryota</taxon>
        <taxon>Metazoa</taxon>
        <taxon>Ecdysozoa</taxon>
        <taxon>Arthropoda</taxon>
        <taxon>Crustacea</taxon>
        <taxon>Branchiopoda</taxon>
        <taxon>Anostraca</taxon>
        <taxon>Artemiidae</taxon>
        <taxon>Artemia</taxon>
    </lineage>
</organism>
<proteinExistence type="predicted"/>
<evidence type="ECO:0000313" key="5">
    <source>
        <dbReference type="EMBL" id="KAK2710814.1"/>
    </source>
</evidence>
<comment type="subcellular location">
    <subcellularLocation>
        <location evidence="1">Nucleus</location>
    </subcellularLocation>
</comment>
<sequence length="1338" mass="151465">MRSPSLRPNTELVKATVKKLVGIGYTSAAEGSKELSKAVREQIIKILEPPSSKVLQWCDVVSDAINLIANILPEDFFKSAKAKKDWENIVATLNELVAVEEKDSCQIIFVLVYANVALVLLEDAEVVDEIIEDLDKCLERSQKKMKKSKKRKSEVNEEEPAWVEVLTDLLLFMLGQEKSSLRNLCNVVWKLLIPHLTENAIKSVLDVLHFTSEDGKVYVLPDKKKDGNVSEEEEESSEDDEEDLIDKEIDEDEDTGGNDALIKLKLDLQKALGDNAALTDQESIDLDEVSDDVMQEMDSALGMAFKAHIATKPNKKPTKAEAKNTLARLHFKIRALDLVEIMLNQVTDSRLILMMLLDVSECYVEALKSPVQGELQRKLRNVLKLMKDWKPKEDSIELDSQLIREKLMQLITIATQSPSRASEVSEVLSPALGCILKIAQKAEISASETTDKKNGKHLKKAFRMIENFLEDYGTGKISVIPYNFVYKALTMAYKKRLELFTRLVDVCFNHGDIGKHKYLALMSILKKAVTLPDLVSEAIEAEDSPLSNICKFSSEMFLIAEFCKQEHSEAFDILNTILPKMKNVEKMKPILLNLENAVSQYQEKVTVNKDSRDSFIKLSAQLGVQYNKPKSEDRKSATPDTATTGKTKAQREKEKRNKKKIKKRQLKKKAKNKGESTKTKTASDMNGNADELNEKPRYTNSVTLNDEDSTVTPSKPNKKKIRESKELEEIHDVQGDKNPPQSFTPSASAKRKNKYLTSEHLIMNHMNSKSVTTRGRDFMIDQLSSDLEQGPQDKKGRSMSSNTAWSFRFNFDDESLDGACKITRINEFQNSEGSTVEPESSKDFQVSIVLSHLTPDFYAGVNKKLRNYNHLSMDQKMNLDKNLTMEYQIVKNLSRSEIKHRAFLSSEDRSELSVLPIKKSKSVPLEYGHILKKTVPSHQITWQTHIRLKRKQNIAPNSRSVDKILVKPIPQKVQNKERPTSQRNNVAFNPEGSLGKSSFKTGQKYSQIINHNEQKYIASPILSRKSKEAIEYSKKIKDLNVKNLKKEPPANTKLPVHSQERQQENVSKELNKINNLSIKLDAQTGFSNSSNAAVKPLIEAGKNSQDFMRKPNESANDQKTVIGIVKITCKTRPGKVVTRLKRDTQKNGKQSSYLRLVVPVDDNEDILLYRLHEEGFGGVGEAKLLSVLEEHYSPKTDDVDVKPYELKEEVEKIRTEQNPKDTIETLANKIFNLSNIVNREIDTDKYGQKPLYISGLPRPSSGWKEIFLENFDSNWFNGNDESIPIDTLEQNQLLEVTDVKSSHKITVRPKVINSTALEANVLETNEPVLYAKVVDTNQ</sequence>
<feature type="non-terminal residue" evidence="5">
    <location>
        <position position="1"/>
    </location>
</feature>
<evidence type="ECO:0000256" key="4">
    <source>
        <dbReference type="SAM" id="MobiDB-lite"/>
    </source>
</evidence>
<dbReference type="Proteomes" id="UP001187531">
    <property type="component" value="Unassembled WGS sequence"/>
</dbReference>
<feature type="compositionally biased region" description="Basic and acidic residues" evidence="4">
    <location>
        <begin position="723"/>
        <end position="735"/>
    </location>
</feature>
<dbReference type="GO" id="GO:0043565">
    <property type="term" value="F:sequence-specific DNA binding"/>
    <property type="evidence" value="ECO:0007669"/>
    <property type="project" value="TreeGrafter"/>
</dbReference>
<feature type="region of interest" description="Disordered" evidence="4">
    <location>
        <begin position="973"/>
        <end position="995"/>
    </location>
</feature>
<feature type="region of interest" description="Disordered" evidence="4">
    <location>
        <begin position="626"/>
        <end position="752"/>
    </location>
</feature>
<feature type="compositionally biased region" description="Acidic residues" evidence="4">
    <location>
        <begin position="229"/>
        <end position="256"/>
    </location>
</feature>
<evidence type="ECO:0000313" key="6">
    <source>
        <dbReference type="Proteomes" id="UP001187531"/>
    </source>
</evidence>
<feature type="compositionally biased region" description="Polar residues" evidence="4">
    <location>
        <begin position="698"/>
        <end position="715"/>
    </location>
</feature>
<feature type="region of interest" description="Disordered" evidence="4">
    <location>
        <begin position="221"/>
        <end position="256"/>
    </location>
</feature>
<dbReference type="GO" id="GO:0005730">
    <property type="term" value="C:nucleolus"/>
    <property type="evidence" value="ECO:0007669"/>
    <property type="project" value="InterPro"/>
</dbReference>
<evidence type="ECO:0000256" key="1">
    <source>
        <dbReference type="ARBA" id="ARBA00004123"/>
    </source>
</evidence>
<gene>
    <name evidence="5" type="ORF">QYM36_012110</name>
</gene>
<reference evidence="5" key="1">
    <citation type="submission" date="2023-07" db="EMBL/GenBank/DDBJ databases">
        <title>Chromosome-level genome assembly of Artemia franciscana.</title>
        <authorList>
            <person name="Jo E."/>
        </authorList>
    </citation>
    <scope>NUCLEOTIDE SEQUENCE</scope>
    <source>
        <tissue evidence="5">Whole body</tissue>
    </source>
</reference>
<dbReference type="InterPro" id="IPR007015">
    <property type="entry name" value="DNA_pol_V/MYBBP1A"/>
</dbReference>
<feature type="compositionally biased region" description="Polar residues" evidence="4">
    <location>
        <begin position="638"/>
        <end position="647"/>
    </location>
</feature>
<dbReference type="EMBL" id="JAVRJZ010000016">
    <property type="protein sequence ID" value="KAK2710814.1"/>
    <property type="molecule type" value="Genomic_DNA"/>
</dbReference>
<dbReference type="GO" id="GO:0003723">
    <property type="term" value="F:RNA binding"/>
    <property type="evidence" value="ECO:0007669"/>
    <property type="project" value="TreeGrafter"/>
</dbReference>